<dbReference type="PROSITE" id="PS51257">
    <property type="entry name" value="PROKAR_LIPOPROTEIN"/>
    <property type="match status" value="1"/>
</dbReference>
<comment type="caution">
    <text evidence="4">The sequence shown here is derived from an EMBL/GenBank/DDBJ whole genome shotgun (WGS) entry which is preliminary data.</text>
</comment>
<dbReference type="PATRIC" id="fig|1423814.6.peg.640"/>
<dbReference type="RefSeq" id="WP_003716789.1">
    <property type="nucleotide sequence ID" value="NZ_AZGL01000022.1"/>
</dbReference>
<dbReference type="CDD" id="cd15778">
    <property type="entry name" value="Lreu_0056_like"/>
    <property type="match status" value="1"/>
</dbReference>
<dbReference type="HOGENOM" id="CLU_868156_0_0_9"/>
<dbReference type="EMBL" id="ACGV01000159">
    <property type="protein sequence ID" value="EEJ40042.1"/>
    <property type="molecule type" value="Genomic_DNA"/>
</dbReference>
<dbReference type="Gene3D" id="3.30.1460.60">
    <property type="match status" value="1"/>
</dbReference>
<name>C2EVN6_9LACO</name>
<dbReference type="STRING" id="1423814.HMPREF0549_1522"/>
<feature type="signal peptide" evidence="2">
    <location>
        <begin position="1"/>
        <end position="21"/>
    </location>
</feature>
<evidence type="ECO:0000256" key="2">
    <source>
        <dbReference type="SAM" id="SignalP"/>
    </source>
</evidence>
<dbReference type="Pfam" id="PF22125">
    <property type="entry name" value="Lreu_0056_like"/>
    <property type="match status" value="1"/>
</dbReference>
<organism evidence="4 5">
    <name type="scientific">Limosilactobacillus vaginalis DSM 5837 = ATCC 49540</name>
    <dbReference type="NCBI Taxonomy" id="1423814"/>
    <lineage>
        <taxon>Bacteria</taxon>
        <taxon>Bacillati</taxon>
        <taxon>Bacillota</taxon>
        <taxon>Bacilli</taxon>
        <taxon>Lactobacillales</taxon>
        <taxon>Lactobacillaceae</taxon>
        <taxon>Limosilactobacillus</taxon>
    </lineage>
</organism>
<evidence type="ECO:0000256" key="1">
    <source>
        <dbReference type="SAM" id="MobiDB-lite"/>
    </source>
</evidence>
<feature type="compositionally biased region" description="Low complexity" evidence="1">
    <location>
        <begin position="25"/>
        <end position="56"/>
    </location>
</feature>
<evidence type="ECO:0000313" key="5">
    <source>
        <dbReference type="Proteomes" id="UP000004483"/>
    </source>
</evidence>
<dbReference type="AlphaFoldDB" id="C2EVN6"/>
<feature type="chain" id="PRO_5039593107" description="Lreu-0056-like domain-containing protein" evidence="2">
    <location>
        <begin position="22"/>
        <end position="325"/>
    </location>
</feature>
<accession>C2EVN6</accession>
<dbReference type="OrthoDB" id="2327568at2"/>
<gene>
    <name evidence="4" type="ORF">HMPREF0549_1522</name>
</gene>
<dbReference type="InterPro" id="IPR054365">
    <property type="entry name" value="Lreu_0056-like"/>
</dbReference>
<feature type="region of interest" description="Disordered" evidence="1">
    <location>
        <begin position="25"/>
        <end position="60"/>
    </location>
</feature>
<reference evidence="4 5" key="1">
    <citation type="submission" date="2009-01" db="EMBL/GenBank/DDBJ databases">
        <authorList>
            <person name="Qin X."/>
            <person name="Bachman B."/>
            <person name="Battles P."/>
            <person name="Bell A."/>
            <person name="Bess C."/>
            <person name="Bickham C."/>
            <person name="Chaboub L."/>
            <person name="Chen D."/>
            <person name="Coyle M."/>
            <person name="Deiros D.R."/>
            <person name="Dinh H."/>
            <person name="Forbes L."/>
            <person name="Fowler G."/>
            <person name="Francisco L."/>
            <person name="Fu Q."/>
            <person name="Gubbala S."/>
            <person name="Hale W."/>
            <person name="Han Y."/>
            <person name="Hemphill L."/>
            <person name="Highlander S.K."/>
            <person name="Hirani K."/>
            <person name="Hogues M."/>
            <person name="Jackson L."/>
            <person name="Jakkamsetti A."/>
            <person name="Javaid M."/>
            <person name="Jiang H."/>
            <person name="Korchina V."/>
            <person name="Kovar C."/>
            <person name="Lara F."/>
            <person name="Lee S."/>
            <person name="Mata R."/>
            <person name="Mathew T."/>
            <person name="Moen C."/>
            <person name="Morales K."/>
            <person name="Munidasa M."/>
            <person name="Nazareth L."/>
            <person name="Ngo R."/>
            <person name="Nguyen L."/>
            <person name="Okwuonu G."/>
            <person name="Ongeri F."/>
            <person name="Patil S."/>
            <person name="Petrosino J."/>
            <person name="Pham C."/>
            <person name="Pham P."/>
            <person name="Pu L.-L."/>
            <person name="Puazo M."/>
            <person name="Raj R."/>
            <person name="Reid J."/>
            <person name="Rouhana J."/>
            <person name="Saada N."/>
            <person name="Shang Y."/>
            <person name="Simmons D."/>
            <person name="Thornton R."/>
            <person name="Warren J."/>
            <person name="Weissenberger G."/>
            <person name="Zhang J."/>
            <person name="Zhang L."/>
            <person name="Zhou C."/>
            <person name="Zhu D."/>
            <person name="Muzny D."/>
            <person name="Worley K."/>
            <person name="Gibbs R."/>
        </authorList>
    </citation>
    <scope>NUCLEOTIDE SEQUENCE [LARGE SCALE GENOMIC DNA]</scope>
    <source>
        <strain evidence="4 5">ATCC 49540</strain>
    </source>
</reference>
<sequence length="325" mass="35316">MKKLGLIIATPLLALTLAACGNTNNNNSASSSNNTKIAKKSSSGTSATTTTSNSSTLDPAHLTPAQNAALVLYYTGEHMPGADQNDYSKDMEVSGQGAVVKIYNKDSVPKGEGPLYKDYPDGAELLYYVKLNQKDSEHGIDNTYYTIAGNKTYISDSDAGISPDGVTKAEMVAYAKQHHAVSRIMNVANNTKVQDMRNQSTPTNNSHNLSTQQLGTLVALYQEPDWFKDGISDGMMWYGNGSDGFSYVTANGDPTSWLYFKRNGNDVTIKYVDPKEGQSVAEASTTTKHVTVSGLLRDYYTNQSQKDEVNGYANKLKPESDYNDN</sequence>
<evidence type="ECO:0000259" key="3">
    <source>
        <dbReference type="Pfam" id="PF22125"/>
    </source>
</evidence>
<feature type="domain" description="Lreu-0056-like" evidence="3">
    <location>
        <begin position="211"/>
        <end position="317"/>
    </location>
</feature>
<evidence type="ECO:0000313" key="4">
    <source>
        <dbReference type="EMBL" id="EEJ40042.1"/>
    </source>
</evidence>
<protein>
    <recommendedName>
        <fullName evidence="3">Lreu-0056-like domain-containing protein</fullName>
    </recommendedName>
</protein>
<dbReference type="Proteomes" id="UP000004483">
    <property type="component" value="Unassembled WGS sequence"/>
</dbReference>
<keyword evidence="2" id="KW-0732">Signal</keyword>
<proteinExistence type="predicted"/>